<evidence type="ECO:0000313" key="1">
    <source>
        <dbReference type="EMBL" id="CAK0824617.1"/>
    </source>
</evidence>
<accession>A0ABN9RZ19</accession>
<gene>
    <name evidence="1" type="ORF">PCOR1329_LOCUS24989</name>
</gene>
<proteinExistence type="predicted"/>
<name>A0ABN9RZ19_9DINO</name>
<dbReference type="Proteomes" id="UP001189429">
    <property type="component" value="Unassembled WGS sequence"/>
</dbReference>
<comment type="caution">
    <text evidence="1">The sequence shown here is derived from an EMBL/GenBank/DDBJ whole genome shotgun (WGS) entry which is preliminary data.</text>
</comment>
<feature type="non-terminal residue" evidence="1">
    <location>
        <position position="88"/>
    </location>
</feature>
<reference evidence="1" key="1">
    <citation type="submission" date="2023-10" db="EMBL/GenBank/DDBJ databases">
        <authorList>
            <person name="Chen Y."/>
            <person name="Shah S."/>
            <person name="Dougan E. K."/>
            <person name="Thang M."/>
            <person name="Chan C."/>
        </authorList>
    </citation>
    <scope>NUCLEOTIDE SEQUENCE [LARGE SCALE GENOMIC DNA]</scope>
</reference>
<sequence>GLSTVLAFIDLKSAFYKVIRPVVMPFLQDPQDIADAVDAADIPEDAETDCLADSSFVDDLGVMAAVQSGTGLPQAMSDVVVTVSKATV</sequence>
<dbReference type="EMBL" id="CAUYUJ010008671">
    <property type="protein sequence ID" value="CAK0824617.1"/>
    <property type="molecule type" value="Genomic_DNA"/>
</dbReference>
<keyword evidence="2" id="KW-1185">Reference proteome</keyword>
<feature type="non-terminal residue" evidence="1">
    <location>
        <position position="1"/>
    </location>
</feature>
<organism evidence="1 2">
    <name type="scientific">Prorocentrum cordatum</name>
    <dbReference type="NCBI Taxonomy" id="2364126"/>
    <lineage>
        <taxon>Eukaryota</taxon>
        <taxon>Sar</taxon>
        <taxon>Alveolata</taxon>
        <taxon>Dinophyceae</taxon>
        <taxon>Prorocentrales</taxon>
        <taxon>Prorocentraceae</taxon>
        <taxon>Prorocentrum</taxon>
    </lineage>
</organism>
<protein>
    <submittedName>
        <fullName evidence="1">Uncharacterized protein</fullName>
    </submittedName>
</protein>
<evidence type="ECO:0000313" key="2">
    <source>
        <dbReference type="Proteomes" id="UP001189429"/>
    </source>
</evidence>